<dbReference type="AlphaFoldDB" id="A0A2H0YW17"/>
<proteinExistence type="predicted"/>
<evidence type="ECO:0000313" key="2">
    <source>
        <dbReference type="EMBL" id="PIS42479.1"/>
    </source>
</evidence>
<comment type="caution">
    <text evidence="2">The sequence shown here is derived from an EMBL/GenBank/DDBJ whole genome shotgun (WGS) entry which is preliminary data.</text>
</comment>
<dbReference type="EMBL" id="PEXU01000042">
    <property type="protein sequence ID" value="PIS42479.1"/>
    <property type="molecule type" value="Genomic_DNA"/>
</dbReference>
<dbReference type="InterPro" id="IPR052194">
    <property type="entry name" value="MESH1"/>
</dbReference>
<organism evidence="2 3">
    <name type="scientific">Candidatus Kerfeldbacteria bacterium CG08_land_8_20_14_0_20_40_16</name>
    <dbReference type="NCBI Taxonomy" id="2014244"/>
    <lineage>
        <taxon>Bacteria</taxon>
        <taxon>Candidatus Kerfeldiibacteriota</taxon>
    </lineage>
</organism>
<dbReference type="SUPFAM" id="SSF109604">
    <property type="entry name" value="HD-domain/PDEase-like"/>
    <property type="match status" value="1"/>
</dbReference>
<dbReference type="CDD" id="cd00077">
    <property type="entry name" value="HDc"/>
    <property type="match status" value="1"/>
</dbReference>
<name>A0A2H0YW17_9BACT</name>
<protein>
    <recommendedName>
        <fullName evidence="1">HD/PDEase domain-containing protein</fullName>
    </recommendedName>
</protein>
<feature type="domain" description="HD/PDEase" evidence="1">
    <location>
        <begin position="27"/>
        <end position="137"/>
    </location>
</feature>
<dbReference type="InterPro" id="IPR003607">
    <property type="entry name" value="HD/PDEase_dom"/>
</dbReference>
<evidence type="ECO:0000259" key="1">
    <source>
        <dbReference type="SMART" id="SM00471"/>
    </source>
</evidence>
<dbReference type="PANTHER" id="PTHR46246">
    <property type="entry name" value="GUANOSINE-3',5'-BIS(DIPHOSPHATE) 3'-PYROPHOSPHOHYDROLASE MESH1"/>
    <property type="match status" value="1"/>
</dbReference>
<accession>A0A2H0YW17</accession>
<sequence>MLKLEENNKFQKAIRFLTKSIGDSGKNSKPVLEHSLRVAEYLYTKDYSEDVVIGAILHDILEDTAVTSDEIRDKFGIMVANLVEVNSFDKSIKDKIAQYKKMFERCLNAGRNTLIIKAVDILDNSHYCHLAETDEMRKMLMKKMKYFIDLSTQVIKNDIVWRDLNKQYEFLQTQK</sequence>
<reference evidence="2 3" key="1">
    <citation type="submission" date="2017-09" db="EMBL/GenBank/DDBJ databases">
        <title>Depth-based differentiation of microbial function through sediment-hosted aquifers and enrichment of novel symbionts in the deep terrestrial subsurface.</title>
        <authorList>
            <person name="Probst A.J."/>
            <person name="Ladd B."/>
            <person name="Jarett J.K."/>
            <person name="Geller-Mcgrath D.E."/>
            <person name="Sieber C.M."/>
            <person name="Emerson J.B."/>
            <person name="Anantharaman K."/>
            <person name="Thomas B.C."/>
            <person name="Malmstrom R."/>
            <person name="Stieglmeier M."/>
            <person name="Klingl A."/>
            <person name="Woyke T."/>
            <person name="Ryan C.M."/>
            <person name="Banfield J.F."/>
        </authorList>
    </citation>
    <scope>NUCLEOTIDE SEQUENCE [LARGE SCALE GENOMIC DNA]</scope>
    <source>
        <strain evidence="2">CG08_land_8_20_14_0_20_40_16</strain>
    </source>
</reference>
<dbReference type="GO" id="GO:0008893">
    <property type="term" value="F:guanosine-3',5'-bis(diphosphate) 3'-diphosphatase activity"/>
    <property type="evidence" value="ECO:0007669"/>
    <property type="project" value="TreeGrafter"/>
</dbReference>
<dbReference type="Pfam" id="PF13328">
    <property type="entry name" value="HD_4"/>
    <property type="match status" value="1"/>
</dbReference>
<dbReference type="SMART" id="SM00471">
    <property type="entry name" value="HDc"/>
    <property type="match status" value="1"/>
</dbReference>
<dbReference type="Gene3D" id="1.10.3210.10">
    <property type="entry name" value="Hypothetical protein af1432"/>
    <property type="match status" value="1"/>
</dbReference>
<dbReference type="Proteomes" id="UP000231542">
    <property type="component" value="Unassembled WGS sequence"/>
</dbReference>
<evidence type="ECO:0000313" key="3">
    <source>
        <dbReference type="Proteomes" id="UP000231542"/>
    </source>
</evidence>
<gene>
    <name evidence="2" type="ORF">COT24_03485</name>
</gene>
<dbReference type="PANTHER" id="PTHR46246:SF1">
    <property type="entry name" value="GUANOSINE-3',5'-BIS(DIPHOSPHATE) 3'-PYROPHOSPHOHYDROLASE MESH1"/>
    <property type="match status" value="1"/>
</dbReference>